<dbReference type="GO" id="GO:0008240">
    <property type="term" value="F:tripeptidyl-peptidase activity"/>
    <property type="evidence" value="ECO:0007669"/>
    <property type="project" value="TreeGrafter"/>
</dbReference>
<dbReference type="OrthoDB" id="409122at2759"/>
<keyword evidence="7 9" id="KW-0106">Calcium</keyword>
<keyword evidence="8" id="KW-0865">Zymogen</keyword>
<feature type="chain" id="PRO_5006711097" evidence="10">
    <location>
        <begin position="25"/>
        <end position="713"/>
    </location>
</feature>
<proteinExistence type="predicted"/>
<name>A0A0U1LMC1_TALIS</name>
<keyword evidence="6 9" id="KW-0720">Serine protease</keyword>
<dbReference type="GO" id="GO:0006508">
    <property type="term" value="P:proteolysis"/>
    <property type="evidence" value="ECO:0007669"/>
    <property type="project" value="UniProtKB-KW"/>
</dbReference>
<keyword evidence="3 9" id="KW-0479">Metal-binding</keyword>
<evidence type="ECO:0000256" key="6">
    <source>
        <dbReference type="ARBA" id="ARBA00022825"/>
    </source>
</evidence>
<dbReference type="PROSITE" id="PS51695">
    <property type="entry name" value="SEDOLISIN"/>
    <property type="match status" value="1"/>
</dbReference>
<evidence type="ECO:0000256" key="2">
    <source>
        <dbReference type="ARBA" id="ARBA00022670"/>
    </source>
</evidence>
<dbReference type="InterPro" id="IPR050819">
    <property type="entry name" value="Tripeptidyl-peptidase_I"/>
</dbReference>
<feature type="active site" description="Charge relay system" evidence="9">
    <location>
        <position position="335"/>
    </location>
</feature>
<evidence type="ECO:0000256" key="9">
    <source>
        <dbReference type="PROSITE-ProRule" id="PRU01032"/>
    </source>
</evidence>
<feature type="active site" description="Charge relay system" evidence="9">
    <location>
        <position position="339"/>
    </location>
</feature>
<feature type="domain" description="Peptidase S53" evidence="11">
    <location>
        <begin position="257"/>
        <end position="712"/>
    </location>
</feature>
<evidence type="ECO:0000256" key="10">
    <source>
        <dbReference type="SAM" id="SignalP"/>
    </source>
</evidence>
<dbReference type="Gene3D" id="3.40.50.200">
    <property type="entry name" value="Peptidase S8/S53 domain"/>
    <property type="match status" value="1"/>
</dbReference>
<dbReference type="OMA" id="KRQCLEY"/>
<dbReference type="EMBL" id="CVMT01000001">
    <property type="protein sequence ID" value="CRG84200.1"/>
    <property type="molecule type" value="Genomic_DNA"/>
</dbReference>
<feature type="active site" description="Charge relay system" evidence="9">
    <location>
        <position position="630"/>
    </location>
</feature>
<dbReference type="CDD" id="cd04056">
    <property type="entry name" value="Peptidases_S53"/>
    <property type="match status" value="1"/>
</dbReference>
<feature type="signal peptide" evidence="10">
    <location>
        <begin position="1"/>
        <end position="24"/>
    </location>
</feature>
<keyword evidence="13" id="KW-1185">Reference proteome</keyword>
<dbReference type="Pfam" id="PF09286">
    <property type="entry name" value="Pro-kuma_activ"/>
    <property type="match status" value="1"/>
</dbReference>
<comment type="subcellular location">
    <subcellularLocation>
        <location evidence="1">Secreted</location>
        <location evidence="1">Extracellular space</location>
    </subcellularLocation>
</comment>
<evidence type="ECO:0000313" key="13">
    <source>
        <dbReference type="Proteomes" id="UP000054383"/>
    </source>
</evidence>
<dbReference type="CDD" id="cd11377">
    <property type="entry name" value="Pro-peptidase_S53"/>
    <property type="match status" value="1"/>
</dbReference>
<feature type="binding site" evidence="9">
    <location>
        <position position="671"/>
    </location>
    <ligand>
        <name>Ca(2+)</name>
        <dbReference type="ChEBI" id="CHEBI:29108"/>
    </ligand>
</feature>
<dbReference type="GO" id="GO:0004252">
    <property type="term" value="F:serine-type endopeptidase activity"/>
    <property type="evidence" value="ECO:0007669"/>
    <property type="project" value="UniProtKB-UniRule"/>
</dbReference>
<dbReference type="InterPro" id="IPR036852">
    <property type="entry name" value="Peptidase_S8/S53_dom_sf"/>
</dbReference>
<evidence type="ECO:0000256" key="7">
    <source>
        <dbReference type="ARBA" id="ARBA00022837"/>
    </source>
</evidence>
<evidence type="ECO:0000256" key="5">
    <source>
        <dbReference type="ARBA" id="ARBA00022801"/>
    </source>
</evidence>
<dbReference type="SUPFAM" id="SSF52743">
    <property type="entry name" value="Subtilisin-like"/>
    <property type="match status" value="1"/>
</dbReference>
<dbReference type="GO" id="GO:0046872">
    <property type="term" value="F:metal ion binding"/>
    <property type="evidence" value="ECO:0007669"/>
    <property type="project" value="UniProtKB-UniRule"/>
</dbReference>
<dbReference type="PANTHER" id="PTHR14218">
    <property type="entry name" value="PROTEASE S8 TRIPEPTIDYL PEPTIDASE I CLN2"/>
    <property type="match status" value="1"/>
</dbReference>
<dbReference type="PANTHER" id="PTHR14218:SF19">
    <property type="entry name" value="SERINE PROTEASE AORO, PUTATIVE (AFU_ORTHOLOGUE AFUA_6G10250)-RELATED"/>
    <property type="match status" value="1"/>
</dbReference>
<evidence type="ECO:0000256" key="4">
    <source>
        <dbReference type="ARBA" id="ARBA00022729"/>
    </source>
</evidence>
<feature type="binding site" evidence="9">
    <location>
        <position position="692"/>
    </location>
    <ligand>
        <name>Ca(2+)</name>
        <dbReference type="ChEBI" id="CHEBI:29108"/>
    </ligand>
</feature>
<dbReference type="SUPFAM" id="SSF54897">
    <property type="entry name" value="Protease propeptides/inhibitors"/>
    <property type="match status" value="1"/>
</dbReference>
<keyword evidence="5 9" id="KW-0378">Hydrolase</keyword>
<gene>
    <name evidence="12" type="ORF">PISL3812_01517</name>
</gene>
<dbReference type="AlphaFoldDB" id="A0A0U1LMC1"/>
<dbReference type="SMART" id="SM00944">
    <property type="entry name" value="Pro-kuma_activ"/>
    <property type="match status" value="1"/>
</dbReference>
<keyword evidence="2 9" id="KW-0645">Protease</keyword>
<reference evidence="12 13" key="1">
    <citation type="submission" date="2015-04" db="EMBL/GenBank/DDBJ databases">
        <authorList>
            <person name="Syromyatnikov M.Y."/>
            <person name="Popov V.N."/>
        </authorList>
    </citation>
    <scope>NUCLEOTIDE SEQUENCE [LARGE SCALE GENOMIC DNA]</scope>
    <source>
        <strain evidence="12">WF-38-12</strain>
    </source>
</reference>
<dbReference type="InterPro" id="IPR030400">
    <property type="entry name" value="Sedolisin_dom"/>
</dbReference>
<evidence type="ECO:0000259" key="11">
    <source>
        <dbReference type="PROSITE" id="PS51695"/>
    </source>
</evidence>
<evidence type="ECO:0000313" key="12">
    <source>
        <dbReference type="EMBL" id="CRG84200.1"/>
    </source>
</evidence>
<keyword evidence="4 10" id="KW-0732">Signal</keyword>
<organism evidence="12 13">
    <name type="scientific">Talaromyces islandicus</name>
    <name type="common">Penicillium islandicum</name>
    <dbReference type="NCBI Taxonomy" id="28573"/>
    <lineage>
        <taxon>Eukaryota</taxon>
        <taxon>Fungi</taxon>
        <taxon>Dikarya</taxon>
        <taxon>Ascomycota</taxon>
        <taxon>Pezizomycotina</taxon>
        <taxon>Eurotiomycetes</taxon>
        <taxon>Eurotiomycetidae</taxon>
        <taxon>Eurotiales</taxon>
        <taxon>Trichocomaceae</taxon>
        <taxon>Talaromyces</taxon>
        <taxon>Talaromyces sect. Islandici</taxon>
    </lineage>
</organism>
<dbReference type="GO" id="GO:0005576">
    <property type="term" value="C:extracellular region"/>
    <property type="evidence" value="ECO:0007669"/>
    <property type="project" value="UniProtKB-SubCell"/>
</dbReference>
<protein>
    <submittedName>
        <fullName evidence="12">Aorsin</fullName>
    </submittedName>
</protein>
<evidence type="ECO:0000256" key="1">
    <source>
        <dbReference type="ARBA" id="ARBA00004239"/>
    </source>
</evidence>
<dbReference type="STRING" id="28573.A0A0U1LMC1"/>
<feature type="binding site" evidence="9">
    <location>
        <position position="672"/>
    </location>
    <ligand>
        <name>Ca(2+)</name>
        <dbReference type="ChEBI" id="CHEBI:29108"/>
    </ligand>
</feature>
<dbReference type="InterPro" id="IPR015366">
    <property type="entry name" value="S53_propep"/>
</dbReference>
<feature type="binding site" evidence="9">
    <location>
        <position position="690"/>
    </location>
    <ligand>
        <name>Ca(2+)</name>
        <dbReference type="ChEBI" id="CHEBI:29108"/>
    </ligand>
</feature>
<accession>A0A0U1LMC1</accession>
<comment type="cofactor">
    <cofactor evidence="9">
        <name>Ca(2+)</name>
        <dbReference type="ChEBI" id="CHEBI:29108"/>
    </cofactor>
    <text evidence="9">Binds 1 Ca(2+) ion per subunit.</text>
</comment>
<evidence type="ECO:0000256" key="3">
    <source>
        <dbReference type="ARBA" id="ARBA00022723"/>
    </source>
</evidence>
<evidence type="ECO:0000256" key="8">
    <source>
        <dbReference type="ARBA" id="ARBA00023145"/>
    </source>
</evidence>
<dbReference type="Proteomes" id="UP000054383">
    <property type="component" value="Unassembled WGS sequence"/>
</dbReference>
<sequence length="713" mass="78170">MASRATFLLLCLGLLLALTLSTDAAPSKAKRSGYVVHEKRESLHPRWTKRDRVPRNKLLPMRIGLMQSNLEKAYDHLLDVSHPDSENYGKHWTPEEVIKAFAPSDESVSKVKSWLVDNGIPASRVTHSDNQGWLAFFATPDEAEDLLQTEFHEFEDSVTGGVTPACDQYHVPHHIKDHVDYITPGIKLLAPIDNSQQGSQFKGEDLIRVRRDNEKKSRSSRIMHSLRTQADETLVETLLQNKAAKGNGSDLSTCDVAITPACVAALYKIPENKRKPHPNNSMAVFESELQFYLQEDLDLFFANFTKQIPKGTHPIAANIDGGQQATTDPYQAGGEVNLDLMLAYPIVYPQTIIDYEVDDFLVQSNPNDTYTFGFNTFLDALDGSYCTFSAYNETGNDPYLDQEYPDTNSGGWSGQLMCGVYKPTNVISVSYGGQEADLPLSYQRRQCLEFAKLGLQGVSFLFASGDSGVSNYPEDAGGIDGPTGCLGRDLDVFNPTWPNTCPYITNVGATKVYPGKTVWDPESAVFDPAGHPYSVNFSSGGGFSNVYPIPNYQKDAVATFFEKHNPPYPHYSALAPDTGDIKQLVDIDVLRGDTKGIYNRIGRGVPDVAANGDNIAVYVGGNFSLSGGTSASTPIFAAVINRINEERLWAGKGPLGFLNPTLYANPSMLNDITNGTNPGCNTVGFSAVPGWDPVTGLGTPNFPKMLDYYMKLP</sequence>